<dbReference type="AlphaFoldDB" id="A0A4U0EQI9"/>
<gene>
    <name evidence="1" type="ORF">E5167_11555</name>
</gene>
<dbReference type="RefSeq" id="WP_136844251.1">
    <property type="nucleotide sequence ID" value="NZ_SUPL01000006.1"/>
</dbReference>
<proteinExistence type="predicted"/>
<keyword evidence="1" id="KW-0378">Hydrolase</keyword>
<dbReference type="Proteomes" id="UP000307657">
    <property type="component" value="Unassembled WGS sequence"/>
</dbReference>
<sequence length="168" mass="20089">MKSKIYLYLFVFTLLLVLFMYVNSKSILEKYERDITTAKEKIVLYKDSLTVLQDEKFDLMYFNLEHNEDALSYFENEGIDVTSLIPFLKDELYKLNEVKGEHPLVPYAAMTDGKMMINNIKFLNHKWIIADFSDGKYWGELFLTYEITKDKKLNYKLVEHFLYPPQNY</sequence>
<organism evidence="1 2">
    <name type="scientific">Pontimicrobium aquaticum</name>
    <dbReference type="NCBI Taxonomy" id="2565367"/>
    <lineage>
        <taxon>Bacteria</taxon>
        <taxon>Pseudomonadati</taxon>
        <taxon>Bacteroidota</taxon>
        <taxon>Flavobacteriia</taxon>
        <taxon>Flavobacteriales</taxon>
        <taxon>Flavobacteriaceae</taxon>
        <taxon>Pontimicrobium</taxon>
    </lineage>
</organism>
<dbReference type="EMBL" id="SUPL01000006">
    <property type="protein sequence ID" value="TJY33953.1"/>
    <property type="molecule type" value="Genomic_DNA"/>
</dbReference>
<protein>
    <submittedName>
        <fullName evidence="1">Hydrolase</fullName>
    </submittedName>
</protein>
<accession>A0A4U0EQI9</accession>
<reference evidence="1 2" key="1">
    <citation type="submission" date="2019-04" db="EMBL/GenBank/DDBJ databases">
        <title>Lacinutrix sp. nov., isolated from marine water.</title>
        <authorList>
            <person name="Kim W."/>
        </authorList>
    </citation>
    <scope>NUCLEOTIDE SEQUENCE [LARGE SCALE GENOMIC DNA]</scope>
    <source>
        <strain evidence="1 2">CAU 1491</strain>
    </source>
</reference>
<evidence type="ECO:0000313" key="1">
    <source>
        <dbReference type="EMBL" id="TJY33953.1"/>
    </source>
</evidence>
<keyword evidence="2" id="KW-1185">Reference proteome</keyword>
<dbReference type="OrthoDB" id="1451701at2"/>
<dbReference type="GO" id="GO:0016787">
    <property type="term" value="F:hydrolase activity"/>
    <property type="evidence" value="ECO:0007669"/>
    <property type="project" value="UniProtKB-KW"/>
</dbReference>
<comment type="caution">
    <text evidence="1">The sequence shown here is derived from an EMBL/GenBank/DDBJ whole genome shotgun (WGS) entry which is preliminary data.</text>
</comment>
<evidence type="ECO:0000313" key="2">
    <source>
        <dbReference type="Proteomes" id="UP000307657"/>
    </source>
</evidence>
<name>A0A4U0EQI9_9FLAO</name>